<evidence type="ECO:0000313" key="7">
    <source>
        <dbReference type="Proteomes" id="UP001623330"/>
    </source>
</evidence>
<dbReference type="SMART" id="SM00679">
    <property type="entry name" value="CTNS"/>
    <property type="match status" value="2"/>
</dbReference>
<gene>
    <name evidence="6" type="ORF">RNJ44_03447</name>
</gene>
<keyword evidence="4 5" id="KW-0472">Membrane</keyword>
<evidence type="ECO:0000256" key="1">
    <source>
        <dbReference type="ARBA" id="ARBA00004141"/>
    </source>
</evidence>
<dbReference type="Pfam" id="PF04193">
    <property type="entry name" value="PQ-loop"/>
    <property type="match status" value="2"/>
</dbReference>
<feature type="transmembrane region" description="Helical" evidence="5">
    <location>
        <begin position="264"/>
        <end position="285"/>
    </location>
</feature>
<feature type="transmembrane region" description="Helical" evidence="5">
    <location>
        <begin position="17"/>
        <end position="35"/>
    </location>
</feature>
<feature type="transmembrane region" description="Helical" evidence="5">
    <location>
        <begin position="183"/>
        <end position="203"/>
    </location>
</feature>
<keyword evidence="2 5" id="KW-0812">Transmembrane</keyword>
<dbReference type="InterPro" id="IPR006603">
    <property type="entry name" value="PQ-loop_rpt"/>
</dbReference>
<feature type="transmembrane region" description="Helical" evidence="5">
    <location>
        <begin position="47"/>
        <end position="67"/>
    </location>
</feature>
<organism evidence="6 7">
    <name type="scientific">Nakaseomyces bracarensis</name>
    <dbReference type="NCBI Taxonomy" id="273131"/>
    <lineage>
        <taxon>Eukaryota</taxon>
        <taxon>Fungi</taxon>
        <taxon>Dikarya</taxon>
        <taxon>Ascomycota</taxon>
        <taxon>Saccharomycotina</taxon>
        <taxon>Saccharomycetes</taxon>
        <taxon>Saccharomycetales</taxon>
        <taxon>Saccharomycetaceae</taxon>
        <taxon>Nakaseomyces</taxon>
    </lineage>
</organism>
<name>A0ABR4NXE9_9SACH</name>
<keyword evidence="7" id="KW-1185">Reference proteome</keyword>
<evidence type="ECO:0000313" key="6">
    <source>
        <dbReference type="EMBL" id="KAL3233407.1"/>
    </source>
</evidence>
<proteinExistence type="predicted"/>
<comment type="subcellular location">
    <subcellularLocation>
        <location evidence="1">Membrane</location>
        <topology evidence="1">Multi-pass membrane protein</topology>
    </subcellularLocation>
</comment>
<keyword evidence="3 5" id="KW-1133">Transmembrane helix</keyword>
<dbReference type="InterPro" id="IPR051415">
    <property type="entry name" value="LAAT-1"/>
</dbReference>
<dbReference type="Gene3D" id="1.20.1280.290">
    <property type="match status" value="2"/>
</dbReference>
<evidence type="ECO:0000256" key="4">
    <source>
        <dbReference type="ARBA" id="ARBA00023136"/>
    </source>
</evidence>
<feature type="transmembrane region" description="Helical" evidence="5">
    <location>
        <begin position="297"/>
        <end position="318"/>
    </location>
</feature>
<accession>A0ABR4NXE9</accession>
<evidence type="ECO:0000256" key="2">
    <source>
        <dbReference type="ARBA" id="ARBA00022692"/>
    </source>
</evidence>
<feature type="transmembrane region" description="Helical" evidence="5">
    <location>
        <begin position="233"/>
        <end position="252"/>
    </location>
</feature>
<evidence type="ECO:0000256" key="5">
    <source>
        <dbReference type="SAM" id="Phobius"/>
    </source>
</evidence>
<comment type="caution">
    <text evidence="6">The sequence shown here is derived from an EMBL/GenBank/DDBJ whole genome shotgun (WGS) entry which is preliminary data.</text>
</comment>
<dbReference type="Proteomes" id="UP001623330">
    <property type="component" value="Unassembled WGS sequence"/>
</dbReference>
<dbReference type="PANTHER" id="PTHR16201:SF35">
    <property type="entry name" value="VACUOLAR AMINO ACID TRANSPORTER YPQ1-RELATED"/>
    <property type="match status" value="1"/>
</dbReference>
<protein>
    <submittedName>
        <fullName evidence="6">Vacuolar amino acid transporter YPQ3</fullName>
    </submittedName>
</protein>
<sequence>MEMLVPVEFTKRNVSEIAGSISIACWVVVFVPQIYENFRRKSSEGLSLLFIVLWLIGDIFNVAGAIMQHLLPTMIILAAYYTIADIILWFQCIWYNKKDKSDKRASLNRTNKAISKKTLPEESESTITEATLETSTEYEPMISGDTLDNDSGTTRRAAENITNGVNSPDLENGTNLVREKENYLWDAFIVFSVMFAGFLSWYISYCNKYQREPSTKTKPPIGDTEKMNVVAQIFGYLSAVLYLGSRVPQILLNYRRKSCDGVSLLFFLFACIGNLTFIFSVLAVSLERHYLLVNASWLIGSAGTLMLDMTIFTQFFVYNHDKSV</sequence>
<dbReference type="PANTHER" id="PTHR16201">
    <property type="entry name" value="SEVEN TRANSMEMBRANE PROTEIN 1-RELATED"/>
    <property type="match status" value="1"/>
</dbReference>
<dbReference type="EMBL" id="JBEVYD010000004">
    <property type="protein sequence ID" value="KAL3233407.1"/>
    <property type="molecule type" value="Genomic_DNA"/>
</dbReference>
<reference evidence="6 7" key="1">
    <citation type="submission" date="2024-05" db="EMBL/GenBank/DDBJ databases">
        <title>Long read based assembly of the Candida bracarensis genome reveals expanded adhesin content.</title>
        <authorList>
            <person name="Marcet-Houben M."/>
            <person name="Ksiezopolska E."/>
            <person name="Gabaldon T."/>
        </authorList>
    </citation>
    <scope>NUCLEOTIDE SEQUENCE [LARGE SCALE GENOMIC DNA]</scope>
    <source>
        <strain evidence="6 7">CBM6</strain>
    </source>
</reference>
<evidence type="ECO:0000256" key="3">
    <source>
        <dbReference type="ARBA" id="ARBA00022989"/>
    </source>
</evidence>
<feature type="transmembrane region" description="Helical" evidence="5">
    <location>
        <begin position="73"/>
        <end position="95"/>
    </location>
</feature>